<organism evidence="1">
    <name type="scientific">marine sediment metagenome</name>
    <dbReference type="NCBI Taxonomy" id="412755"/>
    <lineage>
        <taxon>unclassified sequences</taxon>
        <taxon>metagenomes</taxon>
        <taxon>ecological metagenomes</taxon>
    </lineage>
</organism>
<dbReference type="EMBL" id="BARS01021474">
    <property type="protein sequence ID" value="GAG04024.1"/>
    <property type="molecule type" value="Genomic_DNA"/>
</dbReference>
<dbReference type="AlphaFoldDB" id="X0UE54"/>
<sequence>LKPADRLASNCTFCTLVWKVLVTTGDQRFGSFFDVQFAVLRALLRWDEYLKDALTWKGEGFVGDMDPLEAEDTLDFESLNEVIKLSEGVAGWSSAWTGVVDCHFNHATLIGTS</sequence>
<reference evidence="1" key="1">
    <citation type="journal article" date="2014" name="Front. Microbiol.">
        <title>High frequency of phylogenetically diverse reductive dehalogenase-homologous genes in deep subseafloor sedimentary metagenomes.</title>
        <authorList>
            <person name="Kawai M."/>
            <person name="Futagami T."/>
            <person name="Toyoda A."/>
            <person name="Takaki Y."/>
            <person name="Nishi S."/>
            <person name="Hori S."/>
            <person name="Arai W."/>
            <person name="Tsubouchi T."/>
            <person name="Morono Y."/>
            <person name="Uchiyama I."/>
            <person name="Ito T."/>
            <person name="Fujiyama A."/>
            <person name="Inagaki F."/>
            <person name="Takami H."/>
        </authorList>
    </citation>
    <scope>NUCLEOTIDE SEQUENCE</scope>
    <source>
        <strain evidence="1">Expedition CK06-06</strain>
    </source>
</reference>
<evidence type="ECO:0000313" key="1">
    <source>
        <dbReference type="EMBL" id="GAG04024.1"/>
    </source>
</evidence>
<name>X0UE54_9ZZZZ</name>
<accession>X0UE54</accession>
<feature type="non-terminal residue" evidence="1">
    <location>
        <position position="1"/>
    </location>
</feature>
<gene>
    <name evidence="1" type="ORF">S01H1_34484</name>
</gene>
<comment type="caution">
    <text evidence="1">The sequence shown here is derived from an EMBL/GenBank/DDBJ whole genome shotgun (WGS) entry which is preliminary data.</text>
</comment>
<proteinExistence type="predicted"/>
<protein>
    <submittedName>
        <fullName evidence="1">Uncharacterized protein</fullName>
    </submittedName>
</protein>